<dbReference type="SUPFAM" id="SSF161098">
    <property type="entry name" value="MetI-like"/>
    <property type="match status" value="1"/>
</dbReference>
<feature type="transmembrane region" description="Helical" evidence="7">
    <location>
        <begin position="137"/>
        <end position="158"/>
    </location>
</feature>
<dbReference type="EMBL" id="BDQX01000171">
    <property type="protein sequence ID" value="GBG08575.1"/>
    <property type="molecule type" value="Genomic_DNA"/>
</dbReference>
<keyword evidence="3" id="KW-1003">Cell membrane</keyword>
<dbReference type="PROSITE" id="PS50928">
    <property type="entry name" value="ABC_TM1"/>
    <property type="match status" value="1"/>
</dbReference>
<gene>
    <name evidence="9" type="ORF">PAT3040_03163</name>
</gene>
<keyword evidence="6 7" id="KW-0472">Membrane</keyword>
<accession>A0A2R5ER33</accession>
<dbReference type="InterPro" id="IPR035906">
    <property type="entry name" value="MetI-like_sf"/>
</dbReference>
<keyword evidence="4 7" id="KW-0812">Transmembrane</keyword>
<evidence type="ECO:0000256" key="7">
    <source>
        <dbReference type="RuleBase" id="RU363032"/>
    </source>
</evidence>
<keyword evidence="10" id="KW-1185">Reference proteome</keyword>
<feature type="transmembrane region" description="Helical" evidence="7">
    <location>
        <begin position="179"/>
        <end position="201"/>
    </location>
</feature>
<comment type="subcellular location">
    <subcellularLocation>
        <location evidence="1 7">Cell membrane</location>
        <topology evidence="1 7">Multi-pass membrane protein</topology>
    </subcellularLocation>
</comment>
<feature type="domain" description="ABC transmembrane type-1" evidence="8">
    <location>
        <begin position="69"/>
        <end position="258"/>
    </location>
</feature>
<protein>
    <submittedName>
        <fullName evidence="9">Carbohydrate ABC transporter permease</fullName>
    </submittedName>
</protein>
<dbReference type="AlphaFoldDB" id="A0A2R5ER33"/>
<dbReference type="Proteomes" id="UP000245202">
    <property type="component" value="Unassembled WGS sequence"/>
</dbReference>
<comment type="caution">
    <text evidence="9">The sequence shown here is derived from an EMBL/GenBank/DDBJ whole genome shotgun (WGS) entry which is preliminary data.</text>
</comment>
<evidence type="ECO:0000313" key="10">
    <source>
        <dbReference type="Proteomes" id="UP000245202"/>
    </source>
</evidence>
<organism evidence="9 10">
    <name type="scientific">Paenibacillus agaridevorans</name>
    <dbReference type="NCBI Taxonomy" id="171404"/>
    <lineage>
        <taxon>Bacteria</taxon>
        <taxon>Bacillati</taxon>
        <taxon>Bacillota</taxon>
        <taxon>Bacilli</taxon>
        <taxon>Bacillales</taxon>
        <taxon>Paenibacillaceae</taxon>
        <taxon>Paenibacillus</taxon>
    </lineage>
</organism>
<feature type="transmembrane region" description="Helical" evidence="7">
    <location>
        <begin position="7"/>
        <end position="29"/>
    </location>
</feature>
<dbReference type="Gene3D" id="1.10.3720.10">
    <property type="entry name" value="MetI-like"/>
    <property type="match status" value="1"/>
</dbReference>
<dbReference type="CDD" id="cd06261">
    <property type="entry name" value="TM_PBP2"/>
    <property type="match status" value="1"/>
</dbReference>
<comment type="similarity">
    <text evidence="7">Belongs to the binding-protein-dependent transport system permease family.</text>
</comment>
<evidence type="ECO:0000256" key="1">
    <source>
        <dbReference type="ARBA" id="ARBA00004651"/>
    </source>
</evidence>
<feature type="transmembrane region" description="Helical" evidence="7">
    <location>
        <begin position="236"/>
        <end position="258"/>
    </location>
</feature>
<dbReference type="PANTHER" id="PTHR43744">
    <property type="entry name" value="ABC TRANSPORTER PERMEASE PROTEIN MG189-RELATED-RELATED"/>
    <property type="match status" value="1"/>
</dbReference>
<keyword evidence="2 7" id="KW-0813">Transport</keyword>
<dbReference type="Pfam" id="PF00528">
    <property type="entry name" value="BPD_transp_1"/>
    <property type="match status" value="1"/>
</dbReference>
<evidence type="ECO:0000256" key="3">
    <source>
        <dbReference type="ARBA" id="ARBA00022475"/>
    </source>
</evidence>
<feature type="transmembrane region" description="Helical" evidence="7">
    <location>
        <begin position="68"/>
        <end position="92"/>
    </location>
</feature>
<dbReference type="GO" id="GO:0005886">
    <property type="term" value="C:plasma membrane"/>
    <property type="evidence" value="ECO:0007669"/>
    <property type="project" value="UniProtKB-SubCell"/>
</dbReference>
<dbReference type="RefSeq" id="WP_108993510.1">
    <property type="nucleotide sequence ID" value="NZ_BDQX01000171.1"/>
</dbReference>
<dbReference type="PANTHER" id="PTHR43744:SF8">
    <property type="entry name" value="SN-GLYCEROL-3-PHOSPHATE TRANSPORT SYSTEM PERMEASE PROTEIN UGPE"/>
    <property type="match status" value="1"/>
</dbReference>
<feature type="transmembrane region" description="Helical" evidence="7">
    <location>
        <begin position="104"/>
        <end position="125"/>
    </location>
</feature>
<evidence type="ECO:0000256" key="6">
    <source>
        <dbReference type="ARBA" id="ARBA00023136"/>
    </source>
</evidence>
<evidence type="ECO:0000313" key="9">
    <source>
        <dbReference type="EMBL" id="GBG08575.1"/>
    </source>
</evidence>
<evidence type="ECO:0000259" key="8">
    <source>
        <dbReference type="PROSITE" id="PS50928"/>
    </source>
</evidence>
<evidence type="ECO:0000256" key="4">
    <source>
        <dbReference type="ARBA" id="ARBA00022692"/>
    </source>
</evidence>
<evidence type="ECO:0000256" key="2">
    <source>
        <dbReference type="ARBA" id="ARBA00022448"/>
    </source>
</evidence>
<sequence length="272" mass="30369">MNKRSQVLSMFQHGALALMCAAAIIPLYWMVISSLKNESEIFTASLFPLQPTFGNYSYAFSQMPIVRMIFNSFGVSILMTVLQLATGLLAAYALVRWRFRGKSLIFALLSVTWLIPFQAIMIPNYVLINDMGLNETLLGIVLPFGVSTFAILSLYQAFQSFPGVLIEAACIDGLSDWGILSRLILPNIRSTVASLGIIQFINAWNEYLWPMLVTKDMNSAPIQIGLKLFVNSDTNMWGSLMAATTVSCLPILLIYLVLRRQIVDSFIRFGIK</sequence>
<keyword evidence="5 7" id="KW-1133">Transmembrane helix</keyword>
<evidence type="ECO:0000256" key="5">
    <source>
        <dbReference type="ARBA" id="ARBA00022989"/>
    </source>
</evidence>
<dbReference type="InterPro" id="IPR000515">
    <property type="entry name" value="MetI-like"/>
</dbReference>
<name>A0A2R5ER33_9BACL</name>
<proteinExistence type="inferred from homology"/>
<dbReference type="GO" id="GO:0055085">
    <property type="term" value="P:transmembrane transport"/>
    <property type="evidence" value="ECO:0007669"/>
    <property type="project" value="InterPro"/>
</dbReference>
<reference evidence="9 10" key="1">
    <citation type="submission" date="2017-08" db="EMBL/GenBank/DDBJ databases">
        <title>Substantial Increase in Enzyme Production by Combined Drug-Resistance Mutations in Paenibacillus agaridevorans.</title>
        <authorList>
            <person name="Tanaka Y."/>
            <person name="Funane K."/>
            <person name="Hosaka T."/>
            <person name="Shiwa Y."/>
            <person name="Fujita N."/>
            <person name="Miyazaki T."/>
            <person name="Yoshikawa H."/>
            <person name="Murakami K."/>
            <person name="Kasahara K."/>
            <person name="Inaoka T."/>
            <person name="Hiraga Y."/>
            <person name="Ochi K."/>
        </authorList>
    </citation>
    <scope>NUCLEOTIDE SEQUENCE [LARGE SCALE GENOMIC DNA]</scope>
    <source>
        <strain evidence="9 10">T-3040</strain>
    </source>
</reference>